<dbReference type="GO" id="GO:0070009">
    <property type="term" value="F:serine-type aminopeptidase activity"/>
    <property type="evidence" value="ECO:0007669"/>
    <property type="project" value="UniProtKB-UniRule"/>
</dbReference>
<evidence type="ECO:0000256" key="1">
    <source>
        <dbReference type="ARBA" id="ARBA00010491"/>
    </source>
</evidence>
<evidence type="ECO:0000313" key="8">
    <source>
        <dbReference type="Proteomes" id="UP000430120"/>
    </source>
</evidence>
<feature type="signal peptide" evidence="6">
    <location>
        <begin position="1"/>
        <end position="29"/>
    </location>
</feature>
<dbReference type="RefSeq" id="WP_151123944.1">
    <property type="nucleotide sequence ID" value="NZ_CP088081.1"/>
</dbReference>
<accession>A0A643FCT9</accession>
<dbReference type="GO" id="GO:0043171">
    <property type="term" value="P:peptide catabolic process"/>
    <property type="evidence" value="ECO:0007669"/>
    <property type="project" value="UniProtKB-UniRule"/>
</dbReference>
<keyword evidence="5 6" id="KW-0378">Hydrolase</keyword>
<sequence length="698" mass="76329">MPVPRHRRSATALLGATLLCALAPLAASAMEGMWTLDNLPKATLAQKYGFTPDDAWVNKVMHSAARMAGGCSTSFVSAGGLVLTNHHCVDSCLGDLSRPGQDLRRQGFLAQHPQEERQCPGMELNRLEQITDVSAAFAQATAGKTGQAYTEAANATRARLESACVNGQDATVRCDVVTLYQGGARHLYRYHRYQDVRLAFAPEVSIGAFGGDPDNFDFPRYDLDMGLLRVYENGRPAATPEFFPFNPHGPEAGELVITAGNPGSTQRLLTVAQLETLRDVDLPGRLLREAEQRGLLNQYGSEGTEQNRLAQKTLRWIENGFKVQYGQLETLRDAEVMARKRSEEAALRQFAASRPELKDTLGAWDDIARATRVYREIHPHLAYTEGAEGYWTDYYSWARTLVRAAAERSKPSGERLPEFADAALLATQRHLLAPRPIDPAFEKVKLAWSLSQMRQWLGADAPLVRQVLGRKSPQTLAAELVDGTTLGDPKVRQALWDGGAAAIAASQDPFIRLALATDGEARALRARHENEVKAVETRAAEQIARVRFARTGTSVYPDATFSLRLSFGEIRGFKKNGQPVAPFTEIGGTFARATGEDPFALPQSWLTAQPALNPAQRFNMVSTNDIIGGNSGSPLINRRGELVGLIFDGNLGSLGGAYWYDEADNRAVSVHAGAILETLDKVYHADRLVQELKAGAVH</sequence>
<evidence type="ECO:0000256" key="6">
    <source>
        <dbReference type="RuleBase" id="RU366067"/>
    </source>
</evidence>
<dbReference type="EMBL" id="VZPB01000019">
    <property type="protein sequence ID" value="KAB0582991.1"/>
    <property type="molecule type" value="Genomic_DNA"/>
</dbReference>
<dbReference type="GO" id="GO:0006508">
    <property type="term" value="P:proteolysis"/>
    <property type="evidence" value="ECO:0007669"/>
    <property type="project" value="UniProtKB-KW"/>
</dbReference>
<dbReference type="Proteomes" id="UP000430120">
    <property type="component" value="Unassembled WGS sequence"/>
</dbReference>
<keyword evidence="6" id="KW-0720">Serine protease</keyword>
<feature type="chain" id="PRO_5025073753" description="Dipeptidyl-peptidase" evidence="6">
    <location>
        <begin position="30"/>
        <end position="698"/>
    </location>
</feature>
<dbReference type="Pfam" id="PF10459">
    <property type="entry name" value="Peptidase_S46"/>
    <property type="match status" value="1"/>
</dbReference>
<keyword evidence="2 6" id="KW-0031">Aminopeptidase</keyword>
<keyword evidence="8" id="KW-1185">Reference proteome</keyword>
<comment type="function">
    <text evidence="6">Catalyzes the removal of dipeptides from the N-terminus of oligopeptides.</text>
</comment>
<dbReference type="InterPro" id="IPR019500">
    <property type="entry name" value="Pep_S46"/>
</dbReference>
<evidence type="ECO:0000256" key="5">
    <source>
        <dbReference type="ARBA" id="ARBA00022801"/>
    </source>
</evidence>
<evidence type="ECO:0000256" key="3">
    <source>
        <dbReference type="ARBA" id="ARBA00022670"/>
    </source>
</evidence>
<dbReference type="InterPro" id="IPR009003">
    <property type="entry name" value="Peptidase_S1_PA"/>
</dbReference>
<comment type="similarity">
    <text evidence="1 6">Belongs to the peptidase S46 family.</text>
</comment>
<evidence type="ECO:0000256" key="4">
    <source>
        <dbReference type="ARBA" id="ARBA00022729"/>
    </source>
</evidence>
<comment type="caution">
    <text evidence="7">The sequence shown here is derived from an EMBL/GenBank/DDBJ whole genome shotgun (WGS) entry which is preliminary data.</text>
</comment>
<dbReference type="Gene3D" id="2.40.10.10">
    <property type="entry name" value="Trypsin-like serine proteases"/>
    <property type="match status" value="1"/>
</dbReference>
<proteinExistence type="inferred from homology"/>
<dbReference type="PANTHER" id="PTHR38469:SF1">
    <property type="entry name" value="PERIPLASMIC PEPTIDASE SUBFAMILY S1B"/>
    <property type="match status" value="1"/>
</dbReference>
<organism evidence="7 8">
    <name type="scientific">Ideonella dechloratans</name>
    <dbReference type="NCBI Taxonomy" id="36863"/>
    <lineage>
        <taxon>Bacteria</taxon>
        <taxon>Pseudomonadati</taxon>
        <taxon>Pseudomonadota</taxon>
        <taxon>Betaproteobacteria</taxon>
        <taxon>Burkholderiales</taxon>
        <taxon>Sphaerotilaceae</taxon>
        <taxon>Ideonella</taxon>
    </lineage>
</organism>
<evidence type="ECO:0000313" key="7">
    <source>
        <dbReference type="EMBL" id="KAB0582991.1"/>
    </source>
</evidence>
<reference evidence="7 8" key="1">
    <citation type="submission" date="2019-09" db="EMBL/GenBank/DDBJ databases">
        <title>Draft genome sequences of 48 bacterial type strains from the CCUG.</title>
        <authorList>
            <person name="Tunovic T."/>
            <person name="Pineiro-Iglesias B."/>
            <person name="Unosson C."/>
            <person name="Inganas E."/>
            <person name="Ohlen M."/>
            <person name="Cardew S."/>
            <person name="Jensie-Markopoulos S."/>
            <person name="Salva-Serra F."/>
            <person name="Jaen-Luchoro D."/>
            <person name="Karlsson R."/>
            <person name="Svensson-Stadler L."/>
            <person name="Chun J."/>
            <person name="Moore E."/>
        </authorList>
    </citation>
    <scope>NUCLEOTIDE SEQUENCE [LARGE SCALE GENOMIC DNA]</scope>
    <source>
        <strain evidence="7 8">CCUG 30977</strain>
    </source>
</reference>
<dbReference type="EC" id="3.4.14.-" evidence="6"/>
<evidence type="ECO:0000256" key="2">
    <source>
        <dbReference type="ARBA" id="ARBA00022438"/>
    </source>
</evidence>
<keyword evidence="3 6" id="KW-0645">Protease</keyword>
<dbReference type="OrthoDB" id="9805367at2"/>
<dbReference type="GO" id="GO:0008239">
    <property type="term" value="F:dipeptidyl-peptidase activity"/>
    <property type="evidence" value="ECO:0007669"/>
    <property type="project" value="UniProtKB-UniRule"/>
</dbReference>
<name>A0A643FCT9_IDEDE</name>
<dbReference type="InterPro" id="IPR043504">
    <property type="entry name" value="Peptidase_S1_PA_chymotrypsin"/>
</dbReference>
<dbReference type="SUPFAM" id="SSF50494">
    <property type="entry name" value="Trypsin-like serine proteases"/>
    <property type="match status" value="1"/>
</dbReference>
<dbReference type="PANTHER" id="PTHR38469">
    <property type="entry name" value="PERIPLASMIC PEPTIDASE SUBFAMILY S1B"/>
    <property type="match status" value="1"/>
</dbReference>
<gene>
    <name evidence="7" type="ORF">F7Q92_09675</name>
</gene>
<dbReference type="AlphaFoldDB" id="A0A643FCT9"/>
<protein>
    <recommendedName>
        <fullName evidence="6">Dipeptidyl-peptidase</fullName>
        <ecNumber evidence="6">3.4.14.-</ecNumber>
    </recommendedName>
</protein>
<keyword evidence="4 6" id="KW-0732">Signal</keyword>